<sequence>MANMITQLNPWVSLCVMRVQDGTSGGGTRTISARGAAMAIRSAIGRKVDIISLSWTILAKGRTSRPHADGPQRPVNKDIEELGKAIDEAVKARILIFCSASDDIETSALDTLPYQQAPDYIFRIGAASRHGQRDPSSEDAQRINFYFPGNMVEEAVDPTTSTQARLHTGASVSTALATGLASLIIYCAVIVRNHHESEGLVSSEFARKADGLKERDQLDAAFKSITFPGWQDAKFLPIWDFFRSTSSRINTESGKAKFKALSELVRKVSKNIF</sequence>
<accession>A0ACC3BBU6</accession>
<evidence type="ECO:0000313" key="1">
    <source>
        <dbReference type="EMBL" id="KAK1147922.1"/>
    </source>
</evidence>
<protein>
    <submittedName>
        <fullName evidence="1">Uncharacterized protein</fullName>
    </submittedName>
</protein>
<keyword evidence="2" id="KW-1185">Reference proteome</keyword>
<name>A0ACC3BBU6_9EURO</name>
<gene>
    <name evidence="1" type="ORF">N8T08_000438</name>
</gene>
<dbReference type="Proteomes" id="UP001177260">
    <property type="component" value="Unassembled WGS sequence"/>
</dbReference>
<dbReference type="EMBL" id="JAOPJF010000010">
    <property type="protein sequence ID" value="KAK1147922.1"/>
    <property type="molecule type" value="Genomic_DNA"/>
</dbReference>
<comment type="caution">
    <text evidence="1">The sequence shown here is derived from an EMBL/GenBank/DDBJ whole genome shotgun (WGS) entry which is preliminary data.</text>
</comment>
<proteinExistence type="predicted"/>
<organism evidence="1 2">
    <name type="scientific">Aspergillus melleus</name>
    <dbReference type="NCBI Taxonomy" id="138277"/>
    <lineage>
        <taxon>Eukaryota</taxon>
        <taxon>Fungi</taxon>
        <taxon>Dikarya</taxon>
        <taxon>Ascomycota</taxon>
        <taxon>Pezizomycotina</taxon>
        <taxon>Eurotiomycetes</taxon>
        <taxon>Eurotiomycetidae</taxon>
        <taxon>Eurotiales</taxon>
        <taxon>Aspergillaceae</taxon>
        <taxon>Aspergillus</taxon>
        <taxon>Aspergillus subgen. Circumdati</taxon>
    </lineage>
</organism>
<reference evidence="1 2" key="1">
    <citation type="journal article" date="2023" name="ACS Omega">
        <title>Identification of the Neoaspergillic Acid Biosynthesis Gene Cluster by Establishing an In Vitro CRISPR-Ribonucleoprotein Genetic System in Aspergillus melleus.</title>
        <authorList>
            <person name="Yuan B."/>
            <person name="Grau M.F."/>
            <person name="Murata R.M."/>
            <person name="Torok T."/>
            <person name="Venkateswaran K."/>
            <person name="Stajich J.E."/>
            <person name="Wang C.C.C."/>
        </authorList>
    </citation>
    <scope>NUCLEOTIDE SEQUENCE [LARGE SCALE GENOMIC DNA]</scope>
    <source>
        <strain evidence="1 2">IMV 1140</strain>
    </source>
</reference>
<evidence type="ECO:0000313" key="2">
    <source>
        <dbReference type="Proteomes" id="UP001177260"/>
    </source>
</evidence>